<name>A0A0C1IER3_9BACT</name>
<dbReference type="STRING" id="1349421.OI18_21595"/>
<dbReference type="Proteomes" id="UP000031408">
    <property type="component" value="Unassembled WGS sequence"/>
</dbReference>
<reference evidence="1 2" key="1">
    <citation type="submission" date="2014-11" db="EMBL/GenBank/DDBJ databases">
        <title>Genome sequence of Flavihumibacter solisilvae 3-3.</title>
        <authorList>
            <person name="Zhou G."/>
            <person name="Li M."/>
            <person name="Wang G."/>
        </authorList>
    </citation>
    <scope>NUCLEOTIDE SEQUENCE [LARGE SCALE GENOMIC DNA]</scope>
    <source>
        <strain evidence="1 2">3-3</strain>
    </source>
</reference>
<dbReference type="RefSeq" id="WP_039143949.1">
    <property type="nucleotide sequence ID" value="NZ_JSVC01000033.1"/>
</dbReference>
<dbReference type="EMBL" id="JSVC01000033">
    <property type="protein sequence ID" value="KIC92655.1"/>
    <property type="molecule type" value="Genomic_DNA"/>
</dbReference>
<proteinExistence type="predicted"/>
<gene>
    <name evidence="1" type="ORF">OI18_21595</name>
</gene>
<evidence type="ECO:0000313" key="2">
    <source>
        <dbReference type="Proteomes" id="UP000031408"/>
    </source>
</evidence>
<dbReference type="PROSITE" id="PS51257">
    <property type="entry name" value="PROKAR_LIPOPROTEIN"/>
    <property type="match status" value="1"/>
</dbReference>
<comment type="caution">
    <text evidence="1">The sequence shown here is derived from an EMBL/GenBank/DDBJ whole genome shotgun (WGS) entry which is preliminary data.</text>
</comment>
<accession>A0A0C1IER3</accession>
<keyword evidence="2" id="KW-1185">Reference proteome</keyword>
<evidence type="ECO:0008006" key="3">
    <source>
        <dbReference type="Google" id="ProtNLM"/>
    </source>
</evidence>
<protein>
    <recommendedName>
        <fullName evidence="3">Lipoprotein</fullName>
    </recommendedName>
</protein>
<organism evidence="1 2">
    <name type="scientific">Flavihumibacter solisilvae</name>
    <dbReference type="NCBI Taxonomy" id="1349421"/>
    <lineage>
        <taxon>Bacteria</taxon>
        <taxon>Pseudomonadati</taxon>
        <taxon>Bacteroidota</taxon>
        <taxon>Chitinophagia</taxon>
        <taxon>Chitinophagales</taxon>
        <taxon>Chitinophagaceae</taxon>
        <taxon>Flavihumibacter</taxon>
    </lineage>
</organism>
<evidence type="ECO:0000313" key="1">
    <source>
        <dbReference type="EMBL" id="KIC92655.1"/>
    </source>
</evidence>
<dbReference type="AlphaFoldDB" id="A0A0C1IER3"/>
<sequence>MMKSRPAFIIGTLILGLLYACQSTPELRQPVFTKDYDEIIQEIGATGEFSSVSFTVRAEKSSSYEPGHELMLTLHEGKILPADDHGLDSLAKDAATILINRVQNKKDYDWISVEFQIADQSLAGRKKVFVYRPD</sequence>